<proteinExistence type="predicted"/>
<dbReference type="InterPro" id="IPR023584">
    <property type="entry name" value="Ribosome_recyc_fac_dom"/>
</dbReference>
<reference evidence="3" key="1">
    <citation type="journal article" date="2021" name="PeerJ">
        <title>Extensive microbial diversity within the chicken gut microbiome revealed by metagenomics and culture.</title>
        <authorList>
            <person name="Gilroy R."/>
            <person name="Ravi A."/>
            <person name="Getino M."/>
            <person name="Pursley I."/>
            <person name="Horton D.L."/>
            <person name="Alikhan N.F."/>
            <person name="Baker D."/>
            <person name="Gharbi K."/>
            <person name="Hall N."/>
            <person name="Watson M."/>
            <person name="Adriaenssens E.M."/>
            <person name="Foster-Nyarko E."/>
            <person name="Jarju S."/>
            <person name="Secka A."/>
            <person name="Antonio M."/>
            <person name="Oren A."/>
            <person name="Chaudhuri R.R."/>
            <person name="La Ragione R."/>
            <person name="Hildebrand F."/>
            <person name="Pallen M.J."/>
        </authorList>
    </citation>
    <scope>NUCLEOTIDE SEQUENCE</scope>
    <source>
        <strain evidence="3">ChiHecec2B26-12326</strain>
    </source>
</reference>
<feature type="compositionally biased region" description="Basic and acidic residues" evidence="1">
    <location>
        <begin position="208"/>
        <end position="232"/>
    </location>
</feature>
<sequence>MRNSVRLLLKEAQQKMDAYAVYMNYQFMHFSVKAEPAALLSVDVKIDGNSVNLEDVADVSLPADDQFALIPKDNAFLFPISKAIAQSHPEYQQEQKNLDENAAQSEEESDEVTKYILCTMPEVNKDRRDAGMDYVKTLYDETSARMSTAHSAYTAKIANKLVGANQEELDEANDQLKELHDQHKSMIDDYRSEKEKQIEEAYQKYLKGKAESEQAESERQAARGENAGKRINLDSLANEEG</sequence>
<gene>
    <name evidence="3" type="ORF">H9848_01465</name>
</gene>
<dbReference type="Gene3D" id="3.30.1360.40">
    <property type="match status" value="1"/>
</dbReference>
<dbReference type="Gene3D" id="1.10.132.20">
    <property type="entry name" value="Ribosome-recycling factor"/>
    <property type="match status" value="1"/>
</dbReference>
<dbReference type="Pfam" id="PF01765">
    <property type="entry name" value="RRF"/>
    <property type="match status" value="1"/>
</dbReference>
<evidence type="ECO:0000313" key="3">
    <source>
        <dbReference type="EMBL" id="HIX85261.1"/>
    </source>
</evidence>
<comment type="caution">
    <text evidence="3">The sequence shown here is derived from an EMBL/GenBank/DDBJ whole genome shotgun (WGS) entry which is preliminary data.</text>
</comment>
<dbReference type="EMBL" id="DXEN01000009">
    <property type="protein sequence ID" value="HIX85261.1"/>
    <property type="molecule type" value="Genomic_DNA"/>
</dbReference>
<dbReference type="SUPFAM" id="SSF55194">
    <property type="entry name" value="Ribosome recycling factor, RRF"/>
    <property type="match status" value="1"/>
</dbReference>
<feature type="domain" description="Ribosome recycling factor" evidence="2">
    <location>
        <begin position="32"/>
        <end position="198"/>
    </location>
</feature>
<dbReference type="AlphaFoldDB" id="A0A9D1XPF8"/>
<feature type="region of interest" description="Disordered" evidence="1">
    <location>
        <begin position="208"/>
        <end position="241"/>
    </location>
</feature>
<dbReference type="InterPro" id="IPR036191">
    <property type="entry name" value="RRF_sf"/>
</dbReference>
<name>A0A9D1XPF8_9BACT</name>
<accession>A0A9D1XPF8</accession>
<feature type="region of interest" description="Disordered" evidence="1">
    <location>
        <begin position="89"/>
        <end position="110"/>
    </location>
</feature>
<evidence type="ECO:0000256" key="1">
    <source>
        <dbReference type="SAM" id="MobiDB-lite"/>
    </source>
</evidence>
<evidence type="ECO:0000313" key="4">
    <source>
        <dbReference type="Proteomes" id="UP000823847"/>
    </source>
</evidence>
<evidence type="ECO:0000259" key="2">
    <source>
        <dbReference type="Pfam" id="PF01765"/>
    </source>
</evidence>
<protein>
    <submittedName>
        <fullName evidence="3">Ribosome-recycling factor</fullName>
    </submittedName>
</protein>
<organism evidence="3 4">
    <name type="scientific">Candidatus Parabacteroides intestinigallinarum</name>
    <dbReference type="NCBI Taxonomy" id="2838722"/>
    <lineage>
        <taxon>Bacteria</taxon>
        <taxon>Pseudomonadati</taxon>
        <taxon>Bacteroidota</taxon>
        <taxon>Bacteroidia</taxon>
        <taxon>Bacteroidales</taxon>
        <taxon>Tannerellaceae</taxon>
        <taxon>Parabacteroides</taxon>
    </lineage>
</organism>
<reference evidence="3" key="2">
    <citation type="submission" date="2021-04" db="EMBL/GenBank/DDBJ databases">
        <authorList>
            <person name="Gilroy R."/>
        </authorList>
    </citation>
    <scope>NUCLEOTIDE SEQUENCE</scope>
    <source>
        <strain evidence="3">ChiHecec2B26-12326</strain>
    </source>
</reference>
<dbReference type="Proteomes" id="UP000823847">
    <property type="component" value="Unassembled WGS sequence"/>
</dbReference>